<evidence type="ECO:0000313" key="4">
    <source>
        <dbReference type="Proteomes" id="UP001209681"/>
    </source>
</evidence>
<organism evidence="3 4">
    <name type="scientific">Desulfobotulus pelophilus</name>
    <dbReference type="NCBI Taxonomy" id="2823377"/>
    <lineage>
        <taxon>Bacteria</taxon>
        <taxon>Pseudomonadati</taxon>
        <taxon>Thermodesulfobacteriota</taxon>
        <taxon>Desulfobacteria</taxon>
        <taxon>Desulfobacterales</taxon>
        <taxon>Desulfobacteraceae</taxon>
        <taxon>Desulfobotulus</taxon>
    </lineage>
</organism>
<reference evidence="3 4" key="1">
    <citation type="submission" date="2022-11" db="EMBL/GenBank/DDBJ databases">
        <title>Desulfobotulus tamanensis H1 sp. nov. - anaerobic, alkaliphilic, sulphate reducing bacterium isolated from terrestrial mud volcano.</title>
        <authorList>
            <person name="Frolova A."/>
            <person name="Merkel A.Y."/>
            <person name="Slobodkin A.I."/>
        </authorList>
    </citation>
    <scope>NUCLEOTIDE SEQUENCE [LARGE SCALE GENOMIC DNA]</scope>
    <source>
        <strain evidence="3 4">H1</strain>
    </source>
</reference>
<dbReference type="PROSITE" id="PS50110">
    <property type="entry name" value="RESPONSE_REGULATORY"/>
    <property type="match status" value="1"/>
</dbReference>
<keyword evidence="4" id="KW-1185">Reference proteome</keyword>
<evidence type="ECO:0000313" key="3">
    <source>
        <dbReference type="EMBL" id="MCW7753983.1"/>
    </source>
</evidence>
<dbReference type="InterPro" id="IPR011006">
    <property type="entry name" value="CheY-like_superfamily"/>
</dbReference>
<gene>
    <name evidence="3" type="ORF">OOT00_08290</name>
</gene>
<dbReference type="Proteomes" id="UP001209681">
    <property type="component" value="Unassembled WGS sequence"/>
</dbReference>
<dbReference type="InterPro" id="IPR001789">
    <property type="entry name" value="Sig_transdc_resp-reg_receiver"/>
</dbReference>
<dbReference type="Gene3D" id="3.40.50.2300">
    <property type="match status" value="1"/>
</dbReference>
<comment type="caution">
    <text evidence="3">The sequence shown here is derived from an EMBL/GenBank/DDBJ whole genome shotgun (WGS) entry which is preliminary data.</text>
</comment>
<dbReference type="Pfam" id="PF00072">
    <property type="entry name" value="Response_reg"/>
    <property type="match status" value="1"/>
</dbReference>
<dbReference type="SMART" id="SM00448">
    <property type="entry name" value="REC"/>
    <property type="match status" value="1"/>
</dbReference>
<accession>A0ABT3N960</accession>
<dbReference type="EMBL" id="JAPFPW010000008">
    <property type="protein sequence ID" value="MCW7753983.1"/>
    <property type="molecule type" value="Genomic_DNA"/>
</dbReference>
<protein>
    <submittedName>
        <fullName evidence="3">Response regulator</fullName>
    </submittedName>
</protein>
<evidence type="ECO:0000256" key="1">
    <source>
        <dbReference type="PROSITE-ProRule" id="PRU00169"/>
    </source>
</evidence>
<name>A0ABT3N960_9BACT</name>
<dbReference type="RefSeq" id="WP_265424851.1">
    <property type="nucleotide sequence ID" value="NZ_JAPFPW010000008.1"/>
</dbReference>
<sequence length="157" mass="17880">MNPEPETSLRQDNLFLEKEREPTLLIIEAEPSFRRNLCGILGGRPFRILESDGCAKTLEVLTSQDVDVIILGLVHMKEEGVRILKVLREKCPFCDVIVINTPQQMPLSIACMKLGAADEFLVPFDLADLEKSILEAVDRKQEAGMRTIERRRFRMNP</sequence>
<dbReference type="SUPFAM" id="SSF52172">
    <property type="entry name" value="CheY-like"/>
    <property type="match status" value="1"/>
</dbReference>
<evidence type="ECO:0000259" key="2">
    <source>
        <dbReference type="PROSITE" id="PS50110"/>
    </source>
</evidence>
<comment type="caution">
    <text evidence="1">Lacks conserved residue(s) required for the propagation of feature annotation.</text>
</comment>
<feature type="domain" description="Response regulatory" evidence="2">
    <location>
        <begin position="23"/>
        <end position="137"/>
    </location>
</feature>
<proteinExistence type="predicted"/>